<feature type="region of interest" description="Disordered" evidence="9">
    <location>
        <begin position="1"/>
        <end position="43"/>
    </location>
</feature>
<evidence type="ECO:0000256" key="3">
    <source>
        <dbReference type="ARBA" id="ARBA00022448"/>
    </source>
</evidence>
<dbReference type="GO" id="GO:0035673">
    <property type="term" value="F:oligopeptide transmembrane transporter activity"/>
    <property type="evidence" value="ECO:0007669"/>
    <property type="project" value="InterPro"/>
</dbReference>
<comment type="similarity">
    <text evidence="2">Belongs to the oligopeptide OPT transporter family.</text>
</comment>
<dbReference type="GO" id="GO:0016020">
    <property type="term" value="C:membrane"/>
    <property type="evidence" value="ECO:0007669"/>
    <property type="project" value="UniProtKB-SubCell"/>
</dbReference>
<dbReference type="RefSeq" id="XP_014538599.1">
    <property type="nucleotide sequence ID" value="XM_014683113.1"/>
</dbReference>
<dbReference type="NCBIfam" id="TIGR00728">
    <property type="entry name" value="OPT_sfam"/>
    <property type="match status" value="1"/>
</dbReference>
<name>A0A7T6XSQ6_PENDI</name>
<evidence type="ECO:0000313" key="11">
    <source>
        <dbReference type="EMBL" id="QQK46728.1"/>
    </source>
</evidence>
<feature type="transmembrane region" description="Helical" evidence="10">
    <location>
        <begin position="256"/>
        <end position="278"/>
    </location>
</feature>
<dbReference type="Pfam" id="PF03169">
    <property type="entry name" value="OPT"/>
    <property type="match status" value="1"/>
</dbReference>
<feature type="transmembrane region" description="Helical" evidence="10">
    <location>
        <begin position="641"/>
        <end position="660"/>
    </location>
</feature>
<evidence type="ECO:0000256" key="9">
    <source>
        <dbReference type="SAM" id="MobiDB-lite"/>
    </source>
</evidence>
<dbReference type="InterPro" id="IPR004648">
    <property type="entry name" value="Oligpept_transpt"/>
</dbReference>
<evidence type="ECO:0000256" key="2">
    <source>
        <dbReference type="ARBA" id="ARBA00008807"/>
    </source>
</evidence>
<dbReference type="VEuPathDB" id="FungiDB:PDIP_05860"/>
<keyword evidence="8 10" id="KW-0472">Membrane</keyword>
<feature type="compositionally biased region" description="Acidic residues" evidence="9">
    <location>
        <begin position="1"/>
        <end position="10"/>
    </location>
</feature>
<dbReference type="InterPro" id="IPR004813">
    <property type="entry name" value="OPT"/>
</dbReference>
<evidence type="ECO:0000256" key="8">
    <source>
        <dbReference type="ARBA" id="ARBA00023136"/>
    </source>
</evidence>
<evidence type="ECO:0000256" key="6">
    <source>
        <dbReference type="ARBA" id="ARBA00022927"/>
    </source>
</evidence>
<feature type="transmembrane region" description="Helical" evidence="10">
    <location>
        <begin position="103"/>
        <end position="122"/>
    </location>
</feature>
<keyword evidence="4 10" id="KW-0812">Transmembrane</keyword>
<feature type="compositionally biased region" description="Basic and acidic residues" evidence="9">
    <location>
        <begin position="19"/>
        <end position="33"/>
    </location>
</feature>
<reference evidence="11 12" key="1">
    <citation type="submission" date="2020-08" db="EMBL/GenBank/DDBJ databases">
        <title>The completed genome sequence of the pathogenic ascomycete fungus Penicillium digitatum.</title>
        <authorList>
            <person name="Wang M."/>
        </authorList>
    </citation>
    <scope>NUCLEOTIDE SEQUENCE [LARGE SCALE GENOMIC DNA]</scope>
    <source>
        <strain evidence="11 12">PdW03</strain>
    </source>
</reference>
<dbReference type="AlphaFoldDB" id="A0A7T6XSQ6"/>
<keyword evidence="3" id="KW-0813">Transport</keyword>
<feature type="transmembrane region" description="Helical" evidence="10">
    <location>
        <begin position="487"/>
        <end position="511"/>
    </location>
</feature>
<keyword evidence="7 10" id="KW-1133">Transmembrane helix</keyword>
<feature type="transmembrane region" description="Helical" evidence="10">
    <location>
        <begin position="720"/>
        <end position="746"/>
    </location>
</feature>
<accession>A0A7T6XSQ6</accession>
<dbReference type="GeneID" id="26228909"/>
<feature type="transmembrane region" description="Helical" evidence="10">
    <location>
        <begin position="197"/>
        <end position="222"/>
    </location>
</feature>
<evidence type="ECO:0000256" key="1">
    <source>
        <dbReference type="ARBA" id="ARBA00004141"/>
    </source>
</evidence>
<feature type="transmembrane region" description="Helical" evidence="10">
    <location>
        <begin position="462"/>
        <end position="481"/>
    </location>
</feature>
<comment type="subcellular location">
    <subcellularLocation>
        <location evidence="1">Membrane</location>
        <topology evidence="1">Multi-pass membrane protein</topology>
    </subcellularLocation>
</comment>
<dbReference type="PANTHER" id="PTHR22601">
    <property type="entry name" value="ISP4 LIKE PROTEIN"/>
    <property type="match status" value="1"/>
</dbReference>
<dbReference type="GO" id="GO:0015031">
    <property type="term" value="P:protein transport"/>
    <property type="evidence" value="ECO:0007669"/>
    <property type="project" value="UniProtKB-KW"/>
</dbReference>
<sequence length="772" mass="84897">MPDQPTEDVEITVSTTEPIDEKTSVTGLTKDKAQTSGNERFGETDRDSADVIIVTGADVATHLLPMRDDFDRTLTFRAAILGSGLAAFLAVMTQIYTFKPTQVNISGVFLVLVSYFIGNAWAKLLPRGDKFEARWRERDVQGKLPWWITAIKFINPGPFGLKEHSISVVTATAAGYVTDATSVFAAQKLFYDLQLSATTVILGIISIGLFGCGLCGFMRAFAVWDVEAVYWSQLPVVKTLQELHWDQVENSKPLKYFWYAFTGMSLYEILPAYIFPWLNSVSIPCLASQKATGTKGAILTNLFGGATANEGLGLFSLSFDWQYITSSSTAIPLKLILHTLVGTGICAIVMIGIYFGNGWGARSLPFMATNLLTANGTIYPVREAFPGGLLEKSVIEKNGIPQLTGSFAFGLFTANAAIGALILHCILFWGKGIWRVYQRAREGKHDDPHHTHMVRHYKDTPWWCFAGILIISFVLGLIVVIKENITLPVWAYIVSLALGMFISPFSVILFARFGNGIATNNLSKMLAGLMLPGRPIGNMYFAAWSHNVVMSSVSVSTDLKFAEYLKIPPRTMLWTQMYGIVLGGFINYAILSSIISSNRDLLAEGNGNSSWSGATMQAFNTKAASWALSPYLYKLGAKYEMIPIALAVGAAAVIFHRILYQFVPKIGRLELSEINLPQFIQYAGSISNQPQTCTILSGLLCGLFTQAYLRNYHPRLFKDYSYIIAGAFDAGSLLVVFILSFAVYGAGGPSHPFPSWWGNNQMGHIDWCPVSK</sequence>
<dbReference type="OMA" id="WDVEAVY"/>
<proteinExistence type="inferred from homology"/>
<dbReference type="KEGG" id="pdp:PDIP_05860"/>
<feature type="transmembrane region" description="Helical" evidence="10">
    <location>
        <begin position="573"/>
        <end position="595"/>
    </location>
</feature>
<protein>
    <submittedName>
        <fullName evidence="11">Oligopeptide transporter OPT superfamily</fullName>
    </submittedName>
</protein>
<organism evidence="11 12">
    <name type="scientific">Penicillium digitatum</name>
    <name type="common">Green mold</name>
    <dbReference type="NCBI Taxonomy" id="36651"/>
    <lineage>
        <taxon>Eukaryota</taxon>
        <taxon>Fungi</taxon>
        <taxon>Dikarya</taxon>
        <taxon>Ascomycota</taxon>
        <taxon>Pezizomycotina</taxon>
        <taxon>Eurotiomycetes</taxon>
        <taxon>Eurotiomycetidae</taxon>
        <taxon>Eurotiales</taxon>
        <taxon>Aspergillaceae</taxon>
        <taxon>Penicillium</taxon>
    </lineage>
</organism>
<feature type="transmembrane region" description="Helical" evidence="10">
    <location>
        <begin position="407"/>
        <end position="429"/>
    </location>
</feature>
<keyword evidence="6" id="KW-0653">Protein transport</keyword>
<dbReference type="EMBL" id="CP060778">
    <property type="protein sequence ID" value="QQK46728.1"/>
    <property type="molecule type" value="Genomic_DNA"/>
</dbReference>
<evidence type="ECO:0000256" key="10">
    <source>
        <dbReference type="SAM" id="Phobius"/>
    </source>
</evidence>
<dbReference type="Proteomes" id="UP000595662">
    <property type="component" value="Chromosome 5"/>
</dbReference>
<evidence type="ECO:0000256" key="4">
    <source>
        <dbReference type="ARBA" id="ARBA00022692"/>
    </source>
</evidence>
<feature type="transmembrane region" description="Helical" evidence="10">
    <location>
        <begin position="74"/>
        <end position="97"/>
    </location>
</feature>
<evidence type="ECO:0000256" key="7">
    <source>
        <dbReference type="ARBA" id="ARBA00022989"/>
    </source>
</evidence>
<keyword evidence="5" id="KW-0571">Peptide transport</keyword>
<evidence type="ECO:0000313" key="12">
    <source>
        <dbReference type="Proteomes" id="UP000595662"/>
    </source>
</evidence>
<gene>
    <name evidence="11" type="ORF">Pdw03_1626</name>
</gene>
<evidence type="ECO:0000256" key="5">
    <source>
        <dbReference type="ARBA" id="ARBA00022856"/>
    </source>
</evidence>
<feature type="transmembrane region" description="Helical" evidence="10">
    <location>
        <begin position="335"/>
        <end position="355"/>
    </location>
</feature>